<sequence length="70" mass="7725">VVHCIIVFSDWGIPLSYNSIKEHVNAICSTCLGKLFPPSGVGGCFVHRLVERNSDQLHVYRAKGLDTLRG</sequence>
<dbReference type="Proteomes" id="UP000307440">
    <property type="component" value="Unassembled WGS sequence"/>
</dbReference>
<dbReference type="AlphaFoldDB" id="A0A5C3KVV3"/>
<accession>A0A5C3KVV3</accession>
<gene>
    <name evidence="1" type="ORF">FA15DRAFT_574790</name>
</gene>
<feature type="non-terminal residue" evidence="1">
    <location>
        <position position="70"/>
    </location>
</feature>
<organism evidence="1 2">
    <name type="scientific">Coprinopsis marcescibilis</name>
    <name type="common">Agaric fungus</name>
    <name type="synonym">Psathyrella marcescibilis</name>
    <dbReference type="NCBI Taxonomy" id="230819"/>
    <lineage>
        <taxon>Eukaryota</taxon>
        <taxon>Fungi</taxon>
        <taxon>Dikarya</taxon>
        <taxon>Basidiomycota</taxon>
        <taxon>Agaricomycotina</taxon>
        <taxon>Agaricomycetes</taxon>
        <taxon>Agaricomycetidae</taxon>
        <taxon>Agaricales</taxon>
        <taxon>Agaricineae</taxon>
        <taxon>Psathyrellaceae</taxon>
        <taxon>Coprinopsis</taxon>
    </lineage>
</organism>
<reference evidence="1 2" key="1">
    <citation type="journal article" date="2019" name="Nat. Ecol. Evol.">
        <title>Megaphylogeny resolves global patterns of mushroom evolution.</title>
        <authorList>
            <person name="Varga T."/>
            <person name="Krizsan K."/>
            <person name="Foldi C."/>
            <person name="Dima B."/>
            <person name="Sanchez-Garcia M."/>
            <person name="Sanchez-Ramirez S."/>
            <person name="Szollosi G.J."/>
            <person name="Szarkandi J.G."/>
            <person name="Papp V."/>
            <person name="Albert L."/>
            <person name="Andreopoulos W."/>
            <person name="Angelini C."/>
            <person name="Antonin V."/>
            <person name="Barry K.W."/>
            <person name="Bougher N.L."/>
            <person name="Buchanan P."/>
            <person name="Buyck B."/>
            <person name="Bense V."/>
            <person name="Catcheside P."/>
            <person name="Chovatia M."/>
            <person name="Cooper J."/>
            <person name="Damon W."/>
            <person name="Desjardin D."/>
            <person name="Finy P."/>
            <person name="Geml J."/>
            <person name="Haridas S."/>
            <person name="Hughes K."/>
            <person name="Justo A."/>
            <person name="Karasinski D."/>
            <person name="Kautmanova I."/>
            <person name="Kiss B."/>
            <person name="Kocsube S."/>
            <person name="Kotiranta H."/>
            <person name="LaButti K.M."/>
            <person name="Lechner B.E."/>
            <person name="Liimatainen K."/>
            <person name="Lipzen A."/>
            <person name="Lukacs Z."/>
            <person name="Mihaltcheva S."/>
            <person name="Morgado L.N."/>
            <person name="Niskanen T."/>
            <person name="Noordeloos M.E."/>
            <person name="Ohm R.A."/>
            <person name="Ortiz-Santana B."/>
            <person name="Ovrebo C."/>
            <person name="Racz N."/>
            <person name="Riley R."/>
            <person name="Savchenko A."/>
            <person name="Shiryaev A."/>
            <person name="Soop K."/>
            <person name="Spirin V."/>
            <person name="Szebenyi C."/>
            <person name="Tomsovsky M."/>
            <person name="Tulloss R.E."/>
            <person name="Uehling J."/>
            <person name="Grigoriev I.V."/>
            <person name="Vagvolgyi C."/>
            <person name="Papp T."/>
            <person name="Martin F.M."/>
            <person name="Miettinen O."/>
            <person name="Hibbett D.S."/>
            <person name="Nagy L.G."/>
        </authorList>
    </citation>
    <scope>NUCLEOTIDE SEQUENCE [LARGE SCALE GENOMIC DNA]</scope>
    <source>
        <strain evidence="1 2">CBS 121175</strain>
    </source>
</reference>
<feature type="non-terminal residue" evidence="1">
    <location>
        <position position="1"/>
    </location>
</feature>
<name>A0A5C3KVV3_COPMA</name>
<evidence type="ECO:0000313" key="1">
    <source>
        <dbReference type="EMBL" id="TFK24791.1"/>
    </source>
</evidence>
<evidence type="ECO:0000313" key="2">
    <source>
        <dbReference type="Proteomes" id="UP000307440"/>
    </source>
</evidence>
<protein>
    <submittedName>
        <fullName evidence="1">Uncharacterized protein</fullName>
    </submittedName>
</protein>
<dbReference type="EMBL" id="ML210194">
    <property type="protein sequence ID" value="TFK24791.1"/>
    <property type="molecule type" value="Genomic_DNA"/>
</dbReference>
<keyword evidence="2" id="KW-1185">Reference proteome</keyword>
<proteinExistence type="predicted"/>